<reference evidence="2 3" key="1">
    <citation type="journal article" date="2015" name="Nature">
        <title>rRNA introns, odd ribosomes, and small enigmatic genomes across a large radiation of phyla.</title>
        <authorList>
            <person name="Brown C.T."/>
            <person name="Hug L.A."/>
            <person name="Thomas B.C."/>
            <person name="Sharon I."/>
            <person name="Castelle C.J."/>
            <person name="Singh A."/>
            <person name="Wilkins M.J."/>
            <person name="Williams K.H."/>
            <person name="Banfield J.F."/>
        </authorList>
    </citation>
    <scope>NUCLEOTIDE SEQUENCE [LARGE SCALE GENOMIC DNA]</scope>
</reference>
<evidence type="ECO:0000313" key="2">
    <source>
        <dbReference type="EMBL" id="KKT36303.1"/>
    </source>
</evidence>
<feature type="domain" description="GerMN" evidence="1">
    <location>
        <begin position="68"/>
        <end position="184"/>
    </location>
</feature>
<gene>
    <name evidence="2" type="ORF">UW23_C0003G0034</name>
</gene>
<dbReference type="EMBL" id="LCHN01000003">
    <property type="protein sequence ID" value="KKT36303.1"/>
    <property type="molecule type" value="Genomic_DNA"/>
</dbReference>
<evidence type="ECO:0000259" key="1">
    <source>
        <dbReference type="Pfam" id="PF10646"/>
    </source>
</evidence>
<dbReference type="InterPro" id="IPR019606">
    <property type="entry name" value="GerMN"/>
</dbReference>
<comment type="caution">
    <text evidence="2">The sequence shown here is derived from an EMBL/GenBank/DDBJ whole genome shotgun (WGS) entry which is preliminary data.</text>
</comment>
<proteinExistence type="predicted"/>
<organism evidence="2 3">
    <name type="scientific">Candidatus Collierbacteria bacterium GW2011_GWA1_44_12</name>
    <dbReference type="NCBI Taxonomy" id="1618376"/>
    <lineage>
        <taxon>Bacteria</taxon>
        <taxon>Candidatus Collieribacteriota</taxon>
    </lineage>
</organism>
<evidence type="ECO:0000313" key="3">
    <source>
        <dbReference type="Proteomes" id="UP000034069"/>
    </source>
</evidence>
<dbReference type="AlphaFoldDB" id="A0A0G1GPN7"/>
<dbReference type="Proteomes" id="UP000034069">
    <property type="component" value="Unassembled WGS sequence"/>
</dbReference>
<sequence length="204" mass="21963">MAVYRLPLFHCFLACLATLILGFGLGFTLGRFSPKPVTTRPVVTVTPTPTPSGIPDPTPTDGKVILTLYFDNILFNSNAASCSAVFPVKRQISVTNVPLRTALDLLFQGPTEQEQAFGYRSVFSSTTTDLLKSVNVKNGIVYLDFNRPAALEAVKSGANSSCGHAQFLSSIEKTAMSFSGIKTVDEKNFTLGGSKSAYLNLLQQ</sequence>
<protein>
    <recommendedName>
        <fullName evidence="1">GerMN domain-containing protein</fullName>
    </recommendedName>
</protein>
<name>A0A0G1GPN7_9BACT</name>
<accession>A0A0G1GPN7</accession>
<dbReference type="Pfam" id="PF10646">
    <property type="entry name" value="Germane"/>
    <property type="match status" value="1"/>
</dbReference>